<dbReference type="InterPro" id="IPR051531">
    <property type="entry name" value="N-acetyltransferase"/>
</dbReference>
<dbReference type="PANTHER" id="PTHR43792:SF8">
    <property type="entry name" value="[RIBOSOMAL PROTEIN US5]-ALANINE N-ACETYLTRANSFERASE"/>
    <property type="match status" value="1"/>
</dbReference>
<gene>
    <name evidence="5" type="ORF">SAMN05216565_102349</name>
</gene>
<dbReference type="Pfam" id="PF13302">
    <property type="entry name" value="Acetyltransf_3"/>
    <property type="match status" value="1"/>
</dbReference>
<evidence type="ECO:0000313" key="6">
    <source>
        <dbReference type="Proteomes" id="UP000199159"/>
    </source>
</evidence>
<evidence type="ECO:0000259" key="4">
    <source>
        <dbReference type="PROSITE" id="PS51186"/>
    </source>
</evidence>
<dbReference type="Gene3D" id="3.40.630.30">
    <property type="match status" value="1"/>
</dbReference>
<dbReference type="InterPro" id="IPR016181">
    <property type="entry name" value="Acyl_CoA_acyltransferase"/>
</dbReference>
<evidence type="ECO:0000313" key="5">
    <source>
        <dbReference type="EMBL" id="SDP32021.1"/>
    </source>
</evidence>
<dbReference type="STRING" id="930152.SAMN05216565_102349"/>
<keyword evidence="1 5" id="KW-0808">Transferase</keyword>
<dbReference type="Proteomes" id="UP000199159">
    <property type="component" value="Unassembled WGS sequence"/>
</dbReference>
<organism evidence="5 6">
    <name type="scientific">Litchfieldia salsa</name>
    <dbReference type="NCBI Taxonomy" id="930152"/>
    <lineage>
        <taxon>Bacteria</taxon>
        <taxon>Bacillati</taxon>
        <taxon>Bacillota</taxon>
        <taxon>Bacilli</taxon>
        <taxon>Bacillales</taxon>
        <taxon>Bacillaceae</taxon>
        <taxon>Litchfieldia</taxon>
    </lineage>
</organism>
<feature type="domain" description="N-acetyltransferase" evidence="4">
    <location>
        <begin position="14"/>
        <end position="185"/>
    </location>
</feature>
<dbReference type="GO" id="GO:0008999">
    <property type="term" value="F:protein-N-terminal-alanine acetyltransferase activity"/>
    <property type="evidence" value="ECO:0007669"/>
    <property type="project" value="TreeGrafter"/>
</dbReference>
<name>A0A1H0RR44_9BACI</name>
<dbReference type="OrthoDB" id="9798081at2"/>
<comment type="similarity">
    <text evidence="3">Belongs to the acetyltransferase family. RimJ subfamily.</text>
</comment>
<dbReference type="RefSeq" id="WP_090850774.1">
    <property type="nucleotide sequence ID" value="NZ_FNJU01000002.1"/>
</dbReference>
<proteinExistence type="inferred from homology"/>
<evidence type="ECO:0000256" key="3">
    <source>
        <dbReference type="ARBA" id="ARBA00038502"/>
    </source>
</evidence>
<reference evidence="6" key="1">
    <citation type="submission" date="2016-10" db="EMBL/GenBank/DDBJ databases">
        <authorList>
            <person name="Varghese N."/>
            <person name="Submissions S."/>
        </authorList>
    </citation>
    <scope>NUCLEOTIDE SEQUENCE [LARGE SCALE GENOMIC DNA]</scope>
    <source>
        <strain evidence="6">IBRC-M10078</strain>
    </source>
</reference>
<dbReference type="PANTHER" id="PTHR43792">
    <property type="entry name" value="GNAT FAMILY, PUTATIVE (AFU_ORTHOLOGUE AFUA_3G00765)-RELATED-RELATED"/>
    <property type="match status" value="1"/>
</dbReference>
<accession>A0A1H0RR44</accession>
<keyword evidence="2" id="KW-0012">Acyltransferase</keyword>
<dbReference type="EMBL" id="FNJU01000002">
    <property type="protein sequence ID" value="SDP32021.1"/>
    <property type="molecule type" value="Genomic_DNA"/>
</dbReference>
<dbReference type="SUPFAM" id="SSF55729">
    <property type="entry name" value="Acyl-CoA N-acyltransferases (Nat)"/>
    <property type="match status" value="1"/>
</dbReference>
<evidence type="ECO:0000256" key="2">
    <source>
        <dbReference type="ARBA" id="ARBA00023315"/>
    </source>
</evidence>
<keyword evidence="6" id="KW-1185">Reference proteome</keyword>
<protein>
    <submittedName>
        <fullName evidence="5">Protein N-acetyltransferase, RimJ/RimL family</fullName>
    </submittedName>
</protein>
<sequence>MVKGKELIAETERLVIRPYKNDDFNNWYSQYTNRLSSQNKYDEGIVDMSVCTNVWFQSLVEKHKKLASNDVEYIFGIFHKEKGTHLGVIDLSTLMRDNFEWARIGYTIHNQFWNRGFGEEAVRGVLEFSFRKLKFHRVEAHINIDNIPSIKLAEKVGMEFECIRKGFIYENNEWTDHLIYYKNYN</sequence>
<dbReference type="InterPro" id="IPR000182">
    <property type="entry name" value="GNAT_dom"/>
</dbReference>
<dbReference type="GO" id="GO:0005737">
    <property type="term" value="C:cytoplasm"/>
    <property type="evidence" value="ECO:0007669"/>
    <property type="project" value="TreeGrafter"/>
</dbReference>
<dbReference type="PROSITE" id="PS51186">
    <property type="entry name" value="GNAT"/>
    <property type="match status" value="1"/>
</dbReference>
<evidence type="ECO:0000256" key="1">
    <source>
        <dbReference type="ARBA" id="ARBA00022679"/>
    </source>
</evidence>
<dbReference type="AlphaFoldDB" id="A0A1H0RR44"/>